<protein>
    <submittedName>
        <fullName evidence="2">Uncharacterized protein</fullName>
    </submittedName>
</protein>
<name>A0A4Z2EUZ7_9TELE</name>
<sequence>MRERNERRERVEISKRGKKDLQERRREINEKKRKRERKWPVAFGLNRNSPELLRSFGPKL</sequence>
<proteinExistence type="predicted"/>
<organism evidence="2 3">
    <name type="scientific">Liparis tanakae</name>
    <name type="common">Tanaka's snailfish</name>
    <dbReference type="NCBI Taxonomy" id="230148"/>
    <lineage>
        <taxon>Eukaryota</taxon>
        <taxon>Metazoa</taxon>
        <taxon>Chordata</taxon>
        <taxon>Craniata</taxon>
        <taxon>Vertebrata</taxon>
        <taxon>Euteleostomi</taxon>
        <taxon>Actinopterygii</taxon>
        <taxon>Neopterygii</taxon>
        <taxon>Teleostei</taxon>
        <taxon>Neoteleostei</taxon>
        <taxon>Acanthomorphata</taxon>
        <taxon>Eupercaria</taxon>
        <taxon>Perciformes</taxon>
        <taxon>Cottioidei</taxon>
        <taxon>Cottales</taxon>
        <taxon>Liparidae</taxon>
        <taxon>Liparis</taxon>
    </lineage>
</organism>
<reference evidence="2 3" key="1">
    <citation type="submission" date="2019-03" db="EMBL/GenBank/DDBJ databases">
        <title>First draft genome of Liparis tanakae, snailfish: a comprehensive survey of snailfish specific genes.</title>
        <authorList>
            <person name="Kim W."/>
            <person name="Song I."/>
            <person name="Jeong J.-H."/>
            <person name="Kim D."/>
            <person name="Kim S."/>
            <person name="Ryu S."/>
            <person name="Song J.Y."/>
            <person name="Lee S.K."/>
        </authorList>
    </citation>
    <scope>NUCLEOTIDE SEQUENCE [LARGE SCALE GENOMIC DNA]</scope>
    <source>
        <tissue evidence="2">Muscle</tissue>
    </source>
</reference>
<accession>A0A4Z2EUZ7</accession>
<feature type="compositionally biased region" description="Basic and acidic residues" evidence="1">
    <location>
        <begin position="1"/>
        <end position="30"/>
    </location>
</feature>
<feature type="region of interest" description="Disordered" evidence="1">
    <location>
        <begin position="1"/>
        <end position="38"/>
    </location>
</feature>
<dbReference type="Proteomes" id="UP000314294">
    <property type="component" value="Unassembled WGS sequence"/>
</dbReference>
<keyword evidence="3" id="KW-1185">Reference proteome</keyword>
<comment type="caution">
    <text evidence="2">The sequence shown here is derived from an EMBL/GenBank/DDBJ whole genome shotgun (WGS) entry which is preliminary data.</text>
</comment>
<evidence type="ECO:0000256" key="1">
    <source>
        <dbReference type="SAM" id="MobiDB-lite"/>
    </source>
</evidence>
<evidence type="ECO:0000313" key="2">
    <source>
        <dbReference type="EMBL" id="TNN32766.1"/>
    </source>
</evidence>
<dbReference type="EMBL" id="SRLO01002506">
    <property type="protein sequence ID" value="TNN32766.1"/>
    <property type="molecule type" value="Genomic_DNA"/>
</dbReference>
<dbReference type="AlphaFoldDB" id="A0A4Z2EUZ7"/>
<evidence type="ECO:0000313" key="3">
    <source>
        <dbReference type="Proteomes" id="UP000314294"/>
    </source>
</evidence>
<gene>
    <name evidence="2" type="ORF">EYF80_057068</name>
</gene>